<evidence type="ECO:0000313" key="4">
    <source>
        <dbReference type="EMBL" id="KEF36830.1"/>
    </source>
</evidence>
<dbReference type="Proteomes" id="UP000027936">
    <property type="component" value="Unassembled WGS sequence"/>
</dbReference>
<dbReference type="CDD" id="cd07047">
    <property type="entry name" value="BMC_PduB_repeat1"/>
    <property type="match status" value="1"/>
</dbReference>
<reference evidence="4 5" key="1">
    <citation type="submission" date="2014-04" db="EMBL/GenBank/DDBJ databases">
        <title>Draft genome sequence of Bacillus azotoformans MEV2011, a (co-) denitrifying strain unable to grow in the presence of oxygen.</title>
        <authorList>
            <person name="Nielsen M."/>
            <person name="Schreiber L."/>
            <person name="Finster K."/>
            <person name="Schramm A."/>
        </authorList>
    </citation>
    <scope>NUCLEOTIDE SEQUENCE [LARGE SCALE GENOMIC DNA]</scope>
    <source>
        <strain evidence="4 5">MEV2011</strain>
    </source>
</reference>
<gene>
    <name evidence="4" type="ORF">M670_03912</name>
</gene>
<dbReference type="AlphaFoldDB" id="A0A072NUA4"/>
<dbReference type="RefSeq" id="WP_035197535.1">
    <property type="nucleotide sequence ID" value="NZ_JJRY01000021.1"/>
</dbReference>
<dbReference type="InterPro" id="IPR030984">
    <property type="entry name" value="PduB"/>
</dbReference>
<comment type="caution">
    <text evidence="4">The sequence shown here is derived from an EMBL/GenBank/DDBJ whole genome shotgun (WGS) entry which is preliminary data.</text>
</comment>
<dbReference type="CDD" id="cd07048">
    <property type="entry name" value="BMC_PduB_repeat2"/>
    <property type="match status" value="1"/>
</dbReference>
<dbReference type="InterPro" id="IPR044870">
    <property type="entry name" value="BMC_CP"/>
</dbReference>
<dbReference type="SMART" id="SM00877">
    <property type="entry name" value="BMC"/>
    <property type="match status" value="2"/>
</dbReference>
<keyword evidence="2" id="KW-1283">Bacterial microcompartment</keyword>
<dbReference type="InterPro" id="IPR000249">
    <property type="entry name" value="BMC_dom"/>
</dbReference>
<feature type="domain" description="BMC circularly permuted" evidence="3">
    <location>
        <begin position="161"/>
        <end position="257"/>
    </location>
</feature>
<name>A0A072NUA4_SCHAZ</name>
<dbReference type="EMBL" id="JJRY01000021">
    <property type="protein sequence ID" value="KEF36830.1"/>
    <property type="molecule type" value="Genomic_DNA"/>
</dbReference>
<feature type="domain" description="BMC circularly permuted" evidence="3">
    <location>
        <begin position="42"/>
        <end position="155"/>
    </location>
</feature>
<dbReference type="OrthoDB" id="2908at2"/>
<proteinExistence type="predicted"/>
<accession>A0A072NUA4</accession>
<dbReference type="PROSITE" id="PS51931">
    <property type="entry name" value="BMC_CP"/>
    <property type="match status" value="2"/>
</dbReference>
<dbReference type="InterPro" id="IPR009193">
    <property type="entry name" value="EutL_PduB"/>
</dbReference>
<organism evidence="4 5">
    <name type="scientific">Schinkia azotoformans MEV2011</name>
    <dbReference type="NCBI Taxonomy" id="1348973"/>
    <lineage>
        <taxon>Bacteria</taxon>
        <taxon>Bacillati</taxon>
        <taxon>Bacillota</taxon>
        <taxon>Bacilli</taxon>
        <taxon>Bacillales</taxon>
        <taxon>Bacillaceae</taxon>
        <taxon>Calidifontibacillus/Schinkia group</taxon>
        <taxon>Schinkia</taxon>
    </lineage>
</organism>
<dbReference type="PIRSF" id="PIRSF012290">
    <property type="entry name" value="EutL_PduB"/>
    <property type="match status" value="1"/>
</dbReference>
<evidence type="ECO:0000313" key="5">
    <source>
        <dbReference type="Proteomes" id="UP000027936"/>
    </source>
</evidence>
<evidence type="ECO:0000259" key="3">
    <source>
        <dbReference type="PROSITE" id="PS51931"/>
    </source>
</evidence>
<evidence type="ECO:0000256" key="1">
    <source>
        <dbReference type="ARBA" id="ARBA00024322"/>
    </source>
</evidence>
<dbReference type="GO" id="GO:0005198">
    <property type="term" value="F:structural molecule activity"/>
    <property type="evidence" value="ECO:0007669"/>
    <property type="project" value="InterPro"/>
</dbReference>
<evidence type="ECO:0000256" key="2">
    <source>
        <dbReference type="ARBA" id="ARBA00024446"/>
    </source>
</evidence>
<sequence length="265" mass="27731">MEEKLIEKIMEEVIKKVGAPNIEVAPKVEVARKEKKLCGLTEFVGTGRGDTIGLVIANVDSSVHEAMKLDKKYRSIGIIGGRTGAGPQIMAADEAVKATNTEILAIELPRDTKGGAGHGSLIIFGAEDVADARRAVEVALKELERTFGDVYGNEAGHLEFQYTARASQACEKAFNAELGKSFGLLVGAPAAIGVVLADTAVKAANVDVISYSSPASGTSFTNEVILTFSGDSGAVRQALIAAREVGIKLLGTLGSEPVTDTVPYI</sequence>
<dbReference type="GeneID" id="89470698"/>
<dbReference type="NCBIfam" id="TIGR04501">
    <property type="entry name" value="microcomp_PduB"/>
    <property type="match status" value="1"/>
</dbReference>
<dbReference type="InterPro" id="IPR037233">
    <property type="entry name" value="CcmK-like_sf"/>
</dbReference>
<comment type="subcellular location">
    <subcellularLocation>
        <location evidence="1">Bacterial microcompartment</location>
    </subcellularLocation>
</comment>
<dbReference type="Gene3D" id="3.30.70.1710">
    <property type="match status" value="2"/>
</dbReference>
<protein>
    <submittedName>
        <fullName evidence="4">Ethanolamine utilization protein</fullName>
    </submittedName>
</protein>
<dbReference type="PATRIC" id="fig|1348973.3.peg.3795"/>
<dbReference type="NCBIfam" id="NF011944">
    <property type="entry name" value="PRK15415.1"/>
    <property type="match status" value="1"/>
</dbReference>
<dbReference type="SUPFAM" id="SSF143414">
    <property type="entry name" value="CcmK-like"/>
    <property type="match status" value="2"/>
</dbReference>
<dbReference type="GO" id="GO:0031469">
    <property type="term" value="C:bacterial microcompartment"/>
    <property type="evidence" value="ECO:0007669"/>
    <property type="project" value="UniProtKB-SubCell"/>
</dbReference>
<dbReference type="Pfam" id="PF00936">
    <property type="entry name" value="BMC"/>
    <property type="match status" value="2"/>
</dbReference>